<dbReference type="PANTHER" id="PTHR44591:SF3">
    <property type="entry name" value="RESPONSE REGULATORY DOMAIN-CONTAINING PROTEIN"/>
    <property type="match status" value="1"/>
</dbReference>
<dbReference type="Gene3D" id="3.40.50.2300">
    <property type="match status" value="1"/>
</dbReference>
<accession>A0A6J4VPH5</accession>
<dbReference type="Pfam" id="PF00072">
    <property type="entry name" value="Response_reg"/>
    <property type="match status" value="1"/>
</dbReference>
<dbReference type="SUPFAM" id="SSF52172">
    <property type="entry name" value="CheY-like"/>
    <property type="match status" value="1"/>
</dbReference>
<name>A0A6J4VPH5_9BACT</name>
<gene>
    <name evidence="4" type="ORF">AVDCRST_MAG59-5065</name>
</gene>
<evidence type="ECO:0000313" key="4">
    <source>
        <dbReference type="EMBL" id="CAA9583100.1"/>
    </source>
</evidence>
<reference evidence="4" key="1">
    <citation type="submission" date="2020-02" db="EMBL/GenBank/DDBJ databases">
        <authorList>
            <person name="Meier V. D."/>
        </authorList>
    </citation>
    <scope>NUCLEOTIDE SEQUENCE</scope>
    <source>
        <strain evidence="4">AVDCRST_MAG59</strain>
    </source>
</reference>
<dbReference type="InterPro" id="IPR001789">
    <property type="entry name" value="Sig_transdc_resp-reg_receiver"/>
</dbReference>
<dbReference type="EMBL" id="CADCWF010000360">
    <property type="protein sequence ID" value="CAA9583100.1"/>
    <property type="molecule type" value="Genomic_DNA"/>
</dbReference>
<feature type="domain" description="Response regulatory" evidence="3">
    <location>
        <begin position="21"/>
        <end position="138"/>
    </location>
</feature>
<dbReference type="InterPro" id="IPR050595">
    <property type="entry name" value="Bact_response_regulator"/>
</dbReference>
<dbReference type="PROSITE" id="PS50110">
    <property type="entry name" value="RESPONSE_REGULATORY"/>
    <property type="match status" value="1"/>
</dbReference>
<organism evidence="4">
    <name type="scientific">uncultured Thermomicrobiales bacterium</name>
    <dbReference type="NCBI Taxonomy" id="1645740"/>
    <lineage>
        <taxon>Bacteria</taxon>
        <taxon>Pseudomonadati</taxon>
        <taxon>Thermomicrobiota</taxon>
        <taxon>Thermomicrobia</taxon>
        <taxon>Thermomicrobiales</taxon>
        <taxon>environmental samples</taxon>
    </lineage>
</organism>
<dbReference type="InterPro" id="IPR011006">
    <property type="entry name" value="CheY-like_superfamily"/>
</dbReference>
<protein>
    <recommendedName>
        <fullName evidence="3">Response regulatory domain-containing protein</fullName>
    </recommendedName>
</protein>
<dbReference type="GO" id="GO:0000160">
    <property type="term" value="P:phosphorelay signal transduction system"/>
    <property type="evidence" value="ECO:0007669"/>
    <property type="project" value="InterPro"/>
</dbReference>
<evidence type="ECO:0000259" key="3">
    <source>
        <dbReference type="PROSITE" id="PS50110"/>
    </source>
</evidence>
<evidence type="ECO:0000256" key="2">
    <source>
        <dbReference type="PROSITE-ProRule" id="PRU00169"/>
    </source>
</evidence>
<feature type="modified residue" description="4-aspartylphosphate" evidence="2">
    <location>
        <position position="69"/>
    </location>
</feature>
<evidence type="ECO:0000256" key="1">
    <source>
        <dbReference type="ARBA" id="ARBA00022553"/>
    </source>
</evidence>
<dbReference type="SMART" id="SM00448">
    <property type="entry name" value="REC"/>
    <property type="match status" value="1"/>
</dbReference>
<keyword evidence="1 2" id="KW-0597">Phosphoprotein</keyword>
<dbReference type="AlphaFoldDB" id="A0A6J4VPH5"/>
<sequence>MHVAAWRGGPATTAPESGRQHVLVVDDSEEFLALLRDLLEDEGYRVTTSLDPIGTATVARIAPDAVVLDILFGSEQRGLDLLRQLREAPATAATPVVLCSAAIEPIRRIDGELLGETTGLVLKPFDIDGLVAEIERVLGASGEPDGRRGERW</sequence>
<dbReference type="PANTHER" id="PTHR44591">
    <property type="entry name" value="STRESS RESPONSE REGULATOR PROTEIN 1"/>
    <property type="match status" value="1"/>
</dbReference>
<proteinExistence type="predicted"/>